<name>A0A0F3NMQ8_9RICK</name>
<dbReference type="Proteomes" id="UP000033562">
    <property type="component" value="Unassembled WGS sequence"/>
</dbReference>
<dbReference type="InterPro" id="IPR011723">
    <property type="entry name" value="Znf/thioredoxin_put"/>
</dbReference>
<gene>
    <name evidence="3" type="ORF">NLO413_0737</name>
</gene>
<protein>
    <submittedName>
        <fullName evidence="3">MJ0042 family finger-like domain protein</fullName>
    </submittedName>
</protein>
<comment type="caution">
    <text evidence="3">The sequence shown here is derived from an EMBL/GenBank/DDBJ whole genome shotgun (WGS) entry which is preliminary data.</text>
</comment>
<keyword evidence="4" id="KW-1185">Reference proteome</keyword>
<keyword evidence="1" id="KW-1133">Transmembrane helix</keyword>
<reference evidence="3 4" key="1">
    <citation type="submission" date="2015-02" db="EMBL/GenBank/DDBJ databases">
        <title>Genome Sequencing of Rickettsiales.</title>
        <authorList>
            <person name="Daugherty S.C."/>
            <person name="Su Q."/>
            <person name="Abolude K."/>
            <person name="Beier-Sexton M."/>
            <person name="Carlyon J.A."/>
            <person name="Carter R."/>
            <person name="Day N.P."/>
            <person name="Dumler S.J."/>
            <person name="Dyachenko V."/>
            <person name="Godinez A."/>
            <person name="Kurtti T.J."/>
            <person name="Lichay M."/>
            <person name="Mullins K.E."/>
            <person name="Ott S."/>
            <person name="Pappas-Brown V."/>
            <person name="Paris D.H."/>
            <person name="Patel P."/>
            <person name="Richards A.L."/>
            <person name="Sadzewicz L."/>
            <person name="Sears K."/>
            <person name="Seidman D."/>
            <person name="Sengamalay N."/>
            <person name="Stenos J."/>
            <person name="Tallon L.J."/>
            <person name="Vincent G."/>
            <person name="Fraser C.M."/>
            <person name="Munderloh U."/>
            <person name="Dunning-Hotopp J.C."/>
        </authorList>
    </citation>
    <scope>NUCLEOTIDE SEQUENCE [LARGE SCALE GENOMIC DNA]</scope>
    <source>
        <strain evidence="3 4">RAC413</strain>
    </source>
</reference>
<dbReference type="Pfam" id="PF13717">
    <property type="entry name" value="Zn_ribbon_4"/>
    <property type="match status" value="1"/>
</dbReference>
<dbReference type="NCBIfam" id="TIGR02098">
    <property type="entry name" value="MJ0042_CXXC"/>
    <property type="match status" value="1"/>
</dbReference>
<dbReference type="AlphaFoldDB" id="A0A0F3NMQ8"/>
<evidence type="ECO:0000313" key="4">
    <source>
        <dbReference type="Proteomes" id="UP000033562"/>
    </source>
</evidence>
<keyword evidence="1" id="KW-0812">Transmembrane</keyword>
<evidence type="ECO:0000259" key="2">
    <source>
        <dbReference type="Pfam" id="PF13717"/>
    </source>
</evidence>
<dbReference type="EMBL" id="LANX01000001">
    <property type="protein sequence ID" value="KJV69348.1"/>
    <property type="molecule type" value="Genomic_DNA"/>
</dbReference>
<feature type="domain" description="Zinc finger/thioredoxin putative" evidence="2">
    <location>
        <begin position="1"/>
        <end position="35"/>
    </location>
</feature>
<sequence>MKIACESCQAIYRIEKSKIPAKGKRVKCTNCGNTWMHIPKYKHDTLQQSNAVEKKEFVNKKNTNLPKKALCSNIVLIIAIIPLIFLFSTTFQNSIPYNIRKIYRLTETYDTSGIKLASSNIEISKVDTKTVNIKISGSIENQSKEEKFIPDIYFIFYNKDKKVLLSQKLRINKYGIIPSNTRYNFTKNIYSVSSEVNTLQIKIGNMFEACFY</sequence>
<dbReference type="RefSeq" id="WP_045809080.1">
    <property type="nucleotide sequence ID" value="NZ_LANX01000001.1"/>
</dbReference>
<evidence type="ECO:0000256" key="1">
    <source>
        <dbReference type="SAM" id="Phobius"/>
    </source>
</evidence>
<keyword evidence="1" id="KW-0472">Membrane</keyword>
<feature type="transmembrane region" description="Helical" evidence="1">
    <location>
        <begin position="70"/>
        <end position="91"/>
    </location>
</feature>
<organism evidence="3 4">
    <name type="scientific">Candidatus Neoehrlichia procyonis str. RAC413</name>
    <dbReference type="NCBI Taxonomy" id="1359163"/>
    <lineage>
        <taxon>Bacteria</taxon>
        <taxon>Pseudomonadati</taxon>
        <taxon>Pseudomonadota</taxon>
        <taxon>Alphaproteobacteria</taxon>
        <taxon>Rickettsiales</taxon>
        <taxon>Anaplasmataceae</taxon>
        <taxon>Candidatus Neoehrlichia</taxon>
    </lineage>
</organism>
<proteinExistence type="predicted"/>
<dbReference type="OrthoDB" id="7159357at2"/>
<accession>A0A0F3NMQ8</accession>
<evidence type="ECO:0000313" key="3">
    <source>
        <dbReference type="EMBL" id="KJV69348.1"/>
    </source>
</evidence>